<keyword evidence="3" id="KW-1185">Reference proteome</keyword>
<protein>
    <recommendedName>
        <fullName evidence="4">DUF834 domain-containing protein</fullName>
    </recommendedName>
</protein>
<evidence type="ECO:0000256" key="1">
    <source>
        <dbReference type="SAM" id="MobiDB-lite"/>
    </source>
</evidence>
<accession>J3LU47</accession>
<reference evidence="2" key="2">
    <citation type="submission" date="2013-04" db="UniProtKB">
        <authorList>
            <consortium name="EnsemblPlants"/>
        </authorList>
    </citation>
    <scope>IDENTIFICATION</scope>
</reference>
<name>J3LU47_ORYBR</name>
<dbReference type="Proteomes" id="UP000006038">
    <property type="component" value="Chromosome 3"/>
</dbReference>
<evidence type="ECO:0000313" key="3">
    <source>
        <dbReference type="Proteomes" id="UP000006038"/>
    </source>
</evidence>
<dbReference type="Gramene" id="OB03G45730.1">
    <property type="protein sequence ID" value="OB03G45730.1"/>
    <property type="gene ID" value="OB03G45730"/>
</dbReference>
<proteinExistence type="predicted"/>
<sequence length="86" mass="8734">MHLVEDDDERDDEGVVDAGVHGDAVRVLPQQRARHAEPPVDLCDDGVGVAEGDGAGAVVVAAGDAEVACLLGVVAGEEDAHLGRTP</sequence>
<evidence type="ECO:0000313" key="2">
    <source>
        <dbReference type="EnsemblPlants" id="OB03G45730.1"/>
    </source>
</evidence>
<dbReference type="AlphaFoldDB" id="J3LU47"/>
<reference evidence="2" key="1">
    <citation type="journal article" date="2013" name="Nat. Commun.">
        <title>Whole-genome sequencing of Oryza brachyantha reveals mechanisms underlying Oryza genome evolution.</title>
        <authorList>
            <person name="Chen J."/>
            <person name="Huang Q."/>
            <person name="Gao D."/>
            <person name="Wang J."/>
            <person name="Lang Y."/>
            <person name="Liu T."/>
            <person name="Li B."/>
            <person name="Bai Z."/>
            <person name="Luis Goicoechea J."/>
            <person name="Liang C."/>
            <person name="Chen C."/>
            <person name="Zhang W."/>
            <person name="Sun S."/>
            <person name="Liao Y."/>
            <person name="Zhang X."/>
            <person name="Yang L."/>
            <person name="Song C."/>
            <person name="Wang M."/>
            <person name="Shi J."/>
            <person name="Liu G."/>
            <person name="Liu J."/>
            <person name="Zhou H."/>
            <person name="Zhou W."/>
            <person name="Yu Q."/>
            <person name="An N."/>
            <person name="Chen Y."/>
            <person name="Cai Q."/>
            <person name="Wang B."/>
            <person name="Liu B."/>
            <person name="Min J."/>
            <person name="Huang Y."/>
            <person name="Wu H."/>
            <person name="Li Z."/>
            <person name="Zhang Y."/>
            <person name="Yin Y."/>
            <person name="Song W."/>
            <person name="Jiang J."/>
            <person name="Jackson S.A."/>
            <person name="Wing R.A."/>
            <person name="Wang J."/>
            <person name="Chen M."/>
        </authorList>
    </citation>
    <scope>NUCLEOTIDE SEQUENCE [LARGE SCALE GENOMIC DNA]</scope>
    <source>
        <strain evidence="2">cv. IRGC 101232</strain>
    </source>
</reference>
<organism evidence="2">
    <name type="scientific">Oryza brachyantha</name>
    <name type="common">malo sina</name>
    <dbReference type="NCBI Taxonomy" id="4533"/>
    <lineage>
        <taxon>Eukaryota</taxon>
        <taxon>Viridiplantae</taxon>
        <taxon>Streptophyta</taxon>
        <taxon>Embryophyta</taxon>
        <taxon>Tracheophyta</taxon>
        <taxon>Spermatophyta</taxon>
        <taxon>Magnoliopsida</taxon>
        <taxon>Liliopsida</taxon>
        <taxon>Poales</taxon>
        <taxon>Poaceae</taxon>
        <taxon>BOP clade</taxon>
        <taxon>Oryzoideae</taxon>
        <taxon>Oryzeae</taxon>
        <taxon>Oryzinae</taxon>
        <taxon>Oryza</taxon>
    </lineage>
</organism>
<feature type="region of interest" description="Disordered" evidence="1">
    <location>
        <begin position="1"/>
        <end position="22"/>
    </location>
</feature>
<dbReference type="HOGENOM" id="CLU_2501533_0_0_1"/>
<evidence type="ECO:0008006" key="4">
    <source>
        <dbReference type="Google" id="ProtNLM"/>
    </source>
</evidence>
<feature type="compositionally biased region" description="Acidic residues" evidence="1">
    <location>
        <begin position="1"/>
        <end position="15"/>
    </location>
</feature>
<dbReference type="EnsemblPlants" id="OB03G45730.1">
    <property type="protein sequence ID" value="OB03G45730.1"/>
    <property type="gene ID" value="OB03G45730"/>
</dbReference>